<dbReference type="GO" id="GO:0006935">
    <property type="term" value="P:chemotaxis"/>
    <property type="evidence" value="ECO:0007669"/>
    <property type="project" value="UniProtKB-KW"/>
</dbReference>
<dbReference type="eggNOG" id="COG0840">
    <property type="taxonomic scope" value="Bacteria"/>
</dbReference>
<dbReference type="InterPro" id="IPR004089">
    <property type="entry name" value="MCPsignal_dom"/>
</dbReference>
<feature type="compositionally biased region" description="Basic and acidic residues" evidence="5">
    <location>
        <begin position="671"/>
        <end position="683"/>
    </location>
</feature>
<feature type="transmembrane region" description="Helical" evidence="6">
    <location>
        <begin position="325"/>
        <end position="345"/>
    </location>
</feature>
<feature type="compositionally biased region" description="Basic and acidic residues" evidence="5">
    <location>
        <begin position="654"/>
        <end position="663"/>
    </location>
</feature>
<dbReference type="PANTHER" id="PTHR43531">
    <property type="entry name" value="PROTEIN ICFG"/>
    <property type="match status" value="1"/>
</dbReference>
<dbReference type="GO" id="GO:0004888">
    <property type="term" value="F:transmembrane signaling receptor activity"/>
    <property type="evidence" value="ECO:0007669"/>
    <property type="project" value="InterPro"/>
</dbReference>
<dbReference type="STRING" id="377629.TERTU_4382"/>
<dbReference type="SUPFAM" id="SSF58104">
    <property type="entry name" value="Methyl-accepting chemotaxis protein (MCP) signaling domain"/>
    <property type="match status" value="1"/>
</dbReference>
<dbReference type="HOGENOM" id="CLU_000445_107_16_6"/>
<evidence type="ECO:0000313" key="9">
    <source>
        <dbReference type="Proteomes" id="UP000009080"/>
    </source>
</evidence>
<dbReference type="EMBL" id="CP001614">
    <property type="protein sequence ID" value="ACR11516.1"/>
    <property type="molecule type" value="Genomic_DNA"/>
</dbReference>
<dbReference type="Proteomes" id="UP000009080">
    <property type="component" value="Chromosome"/>
</dbReference>
<evidence type="ECO:0000259" key="7">
    <source>
        <dbReference type="PROSITE" id="PS50111"/>
    </source>
</evidence>
<evidence type="ECO:0000256" key="6">
    <source>
        <dbReference type="SAM" id="Phobius"/>
    </source>
</evidence>
<reference evidence="8 9" key="1">
    <citation type="journal article" date="2009" name="PLoS ONE">
        <title>The complete genome of Teredinibacter turnerae T7901: an intracellular endosymbiont of marine wood-boring bivalves (shipworms).</title>
        <authorList>
            <person name="Yang J.C."/>
            <person name="Madupu R."/>
            <person name="Durkin A.S."/>
            <person name="Ekborg N.A."/>
            <person name="Pedamallu C.S."/>
            <person name="Hostetler J.B."/>
            <person name="Radune D."/>
            <person name="Toms B.S."/>
            <person name="Henrissat B."/>
            <person name="Coutinho P.M."/>
            <person name="Schwarz S."/>
            <person name="Field L."/>
            <person name="Trindade-Silva A.E."/>
            <person name="Soares C.A.G."/>
            <person name="Elshahawi S."/>
            <person name="Hanora A."/>
            <person name="Schmidt E.W."/>
            <person name="Haygood M.G."/>
            <person name="Posfai J."/>
            <person name="Benner J."/>
            <person name="Madinger C."/>
            <person name="Nove J."/>
            <person name="Anton B."/>
            <person name="Chaudhary K."/>
            <person name="Foster J."/>
            <person name="Holman A."/>
            <person name="Kumar S."/>
            <person name="Lessard P.A."/>
            <person name="Luyten Y.A."/>
            <person name="Slatko B."/>
            <person name="Wood N."/>
            <person name="Wu B."/>
            <person name="Teplitski M."/>
            <person name="Mougous J.D."/>
            <person name="Ward N."/>
            <person name="Eisen J.A."/>
            <person name="Badger J.H."/>
            <person name="Distel D.L."/>
        </authorList>
    </citation>
    <scope>NUCLEOTIDE SEQUENCE [LARGE SCALE GENOMIC DNA]</scope>
    <source>
        <strain evidence="9">ATCC 39867 / T7901</strain>
    </source>
</reference>
<keyword evidence="9" id="KW-1185">Reference proteome</keyword>
<sequence length="683" mass="74364">MNRISLKALVISAFVAFLIMNAFTSFMGITSLADMSSRVHHLVESSAEKIKIAARMRQELLMLQRSEQRIIIETESAKMQQIHDDMLDIRAQMKEKYDRLHKITDAERMSILEEFNRTLKLFYETQDEVVRLAMLNSNVRAKELSGNQARTSFDNAQSAMTKLVDYLDQEMRTTNSVANARSAAAKVKLSTTINRDLAAVLAGEKEIIIAATTEEMEQIAENIEPYIESLEELSGQLEKIASPQEMTLVKAFGESFSNYLRFHNQVRQISFENGNAKALALSESQGAKLMKDAEAALTEVINEADSDMISDQDASNASYTTARNILIAIFAVSLGLSVAIGLIVIHRIDLVSRVTARIGQGDLTAEFDPNANKNDIYGVLAAMNNNVKNIVGEIISAAENVASGSTQTSATGQQIAQGATEQAASLEEVSSAMEQMASNIAHSADNAQQTEQIARKAAEDAERTGKAVDEAVIAMNDIAEKIGIIEEISRQTNLLALNAAIEAARAGEHGKGFTVVAAEVRKLAERSQKAAGEIVTRAKGSLDVSQQAGDMLRQLLPDIKRTSDLVQEISASTREQDAGAGEINSALQQLDQVVQQSAAAAEEMAATAEELSAQAEQLQSSVSFFKIDNRSRTTSSRKPASTRKPPMGGGNKRAAPEKSKEAESDNSGFDLKLDDDRDEFVRY</sequence>
<dbReference type="PANTHER" id="PTHR43531:SF11">
    <property type="entry name" value="METHYL-ACCEPTING CHEMOTAXIS PROTEIN 3"/>
    <property type="match status" value="1"/>
</dbReference>
<dbReference type="Pfam" id="PF00015">
    <property type="entry name" value="MCPsignal"/>
    <property type="match status" value="1"/>
</dbReference>
<comment type="similarity">
    <text evidence="3">Belongs to the methyl-accepting chemotaxis (MCP) protein family.</text>
</comment>
<name>C5BIY2_TERTT</name>
<dbReference type="PRINTS" id="PR00260">
    <property type="entry name" value="CHEMTRNSDUCR"/>
</dbReference>
<evidence type="ECO:0000256" key="2">
    <source>
        <dbReference type="ARBA" id="ARBA00023224"/>
    </source>
</evidence>
<evidence type="ECO:0000256" key="1">
    <source>
        <dbReference type="ARBA" id="ARBA00022500"/>
    </source>
</evidence>
<dbReference type="InterPro" id="IPR051310">
    <property type="entry name" value="MCP_chemotaxis"/>
</dbReference>
<dbReference type="AlphaFoldDB" id="C5BIY2"/>
<feature type="domain" description="Methyl-accepting transducer" evidence="7">
    <location>
        <begin position="397"/>
        <end position="612"/>
    </location>
</feature>
<proteinExistence type="inferred from homology"/>
<dbReference type="Gene3D" id="1.10.287.950">
    <property type="entry name" value="Methyl-accepting chemotaxis protein"/>
    <property type="match status" value="1"/>
</dbReference>
<keyword evidence="6" id="KW-1133">Transmembrane helix</keyword>
<gene>
    <name evidence="8" type="ordered locus">TERTU_4382</name>
</gene>
<keyword evidence="1" id="KW-0145">Chemotaxis</keyword>
<dbReference type="InterPro" id="IPR024478">
    <property type="entry name" value="HlyB_4HB_MCP"/>
</dbReference>
<keyword evidence="2 4" id="KW-0807">Transducer</keyword>
<evidence type="ECO:0000256" key="3">
    <source>
        <dbReference type="ARBA" id="ARBA00029447"/>
    </source>
</evidence>
<dbReference type="SMART" id="SM00283">
    <property type="entry name" value="MA"/>
    <property type="match status" value="1"/>
</dbReference>
<evidence type="ECO:0000256" key="5">
    <source>
        <dbReference type="SAM" id="MobiDB-lite"/>
    </source>
</evidence>
<dbReference type="Pfam" id="PF12729">
    <property type="entry name" value="4HB_MCP_1"/>
    <property type="match status" value="2"/>
</dbReference>
<dbReference type="OrthoDB" id="9795078at2"/>
<dbReference type="InterPro" id="IPR004090">
    <property type="entry name" value="Chemotax_Me-accpt_rcpt"/>
</dbReference>
<dbReference type="GO" id="GO:0005886">
    <property type="term" value="C:plasma membrane"/>
    <property type="evidence" value="ECO:0007669"/>
    <property type="project" value="TreeGrafter"/>
</dbReference>
<accession>C5BIY2</accession>
<dbReference type="KEGG" id="ttu:TERTU_4382"/>
<evidence type="ECO:0000313" key="8">
    <source>
        <dbReference type="EMBL" id="ACR11516.1"/>
    </source>
</evidence>
<dbReference type="PROSITE" id="PS50111">
    <property type="entry name" value="CHEMOTAXIS_TRANSDUC_2"/>
    <property type="match status" value="1"/>
</dbReference>
<keyword evidence="6" id="KW-0812">Transmembrane</keyword>
<feature type="region of interest" description="Disordered" evidence="5">
    <location>
        <begin position="626"/>
        <end position="683"/>
    </location>
</feature>
<keyword evidence="6" id="KW-0472">Membrane</keyword>
<protein>
    <submittedName>
        <fullName evidence="8">Methyl-accepting chemotaxis protein signaling domain protein</fullName>
    </submittedName>
</protein>
<dbReference type="GO" id="GO:0007165">
    <property type="term" value="P:signal transduction"/>
    <property type="evidence" value="ECO:0007669"/>
    <property type="project" value="UniProtKB-KW"/>
</dbReference>
<organism evidence="8 9">
    <name type="scientific">Teredinibacter turnerae (strain ATCC 39867 / T7901)</name>
    <dbReference type="NCBI Taxonomy" id="377629"/>
    <lineage>
        <taxon>Bacteria</taxon>
        <taxon>Pseudomonadati</taxon>
        <taxon>Pseudomonadota</taxon>
        <taxon>Gammaproteobacteria</taxon>
        <taxon>Cellvibrionales</taxon>
        <taxon>Cellvibrionaceae</taxon>
        <taxon>Teredinibacter</taxon>
    </lineage>
</organism>
<evidence type="ECO:0000256" key="4">
    <source>
        <dbReference type="PROSITE-ProRule" id="PRU00284"/>
    </source>
</evidence>